<dbReference type="EMBL" id="SJDT01000002">
    <property type="protein sequence ID" value="TBW23018.1"/>
    <property type="molecule type" value="Genomic_DNA"/>
</dbReference>
<dbReference type="EC" id="2.7.1.23" evidence="9"/>
<evidence type="ECO:0000256" key="8">
    <source>
        <dbReference type="ARBA" id="ARBA00047925"/>
    </source>
</evidence>
<dbReference type="GO" id="GO:0005737">
    <property type="term" value="C:cytoplasm"/>
    <property type="evidence" value="ECO:0007669"/>
    <property type="project" value="UniProtKB-SubCell"/>
</dbReference>
<feature type="binding site" evidence="9">
    <location>
        <position position="157"/>
    </location>
    <ligand>
        <name>NAD(+)</name>
        <dbReference type="ChEBI" id="CHEBI:57540"/>
    </ligand>
</feature>
<dbReference type="Pfam" id="PF20143">
    <property type="entry name" value="NAD_kinase_C"/>
    <property type="match status" value="1"/>
</dbReference>
<feature type="active site" description="Proton acceptor" evidence="9">
    <location>
        <position position="55"/>
    </location>
</feature>
<dbReference type="OrthoDB" id="9774737at2"/>
<evidence type="ECO:0000256" key="3">
    <source>
        <dbReference type="ARBA" id="ARBA00022741"/>
    </source>
</evidence>
<dbReference type="InterPro" id="IPR016064">
    <property type="entry name" value="NAD/diacylglycerol_kinase_sf"/>
</dbReference>
<dbReference type="GO" id="GO:0046872">
    <property type="term" value="F:metal ion binding"/>
    <property type="evidence" value="ECO:0007669"/>
    <property type="project" value="UniProtKB-UniRule"/>
</dbReference>
<reference evidence="10 11" key="1">
    <citation type="submission" date="2019-02" db="EMBL/GenBank/DDBJ databases">
        <title>Arcanobacterium bovis sp. nov., isolated from the milk of a cow with mastitis.</title>
        <authorList>
            <person name="Sammra O."/>
            <person name="Foster G."/>
            <person name="Hassan A."/>
            <person name="Alssahen M."/>
            <person name="Laemmler C."/>
            <person name="Borowiak M."/>
            <person name="Malorny B."/>
            <person name="Abdulmawjood A."/>
        </authorList>
    </citation>
    <scope>NUCLEOTIDE SEQUENCE [LARGE SCALE GENOMIC DNA]</scope>
    <source>
        <strain evidence="10 11">C605018/01/1</strain>
    </source>
</reference>
<proteinExistence type="inferred from homology"/>
<dbReference type="GO" id="GO:0019674">
    <property type="term" value="P:NAD+ metabolic process"/>
    <property type="evidence" value="ECO:0007669"/>
    <property type="project" value="InterPro"/>
</dbReference>
<comment type="subcellular location">
    <subcellularLocation>
        <location evidence="9">Cytoplasm</location>
    </subcellularLocation>
</comment>
<dbReference type="InterPro" id="IPR017437">
    <property type="entry name" value="ATP-NAD_kinase_PpnK-typ_C"/>
</dbReference>
<keyword evidence="3 9" id="KW-0547">Nucleotide-binding</keyword>
<dbReference type="PANTHER" id="PTHR20275:SF0">
    <property type="entry name" value="NAD KINASE"/>
    <property type="match status" value="1"/>
</dbReference>
<comment type="caution">
    <text evidence="10">The sequence shown here is derived from an EMBL/GenBank/DDBJ whole genome shotgun (WGS) entry which is preliminary data.</text>
</comment>
<evidence type="ECO:0000256" key="7">
    <source>
        <dbReference type="ARBA" id="ARBA00023027"/>
    </source>
</evidence>
<dbReference type="GO" id="GO:0051287">
    <property type="term" value="F:NAD binding"/>
    <property type="evidence" value="ECO:0007669"/>
    <property type="project" value="UniProtKB-ARBA"/>
</dbReference>
<dbReference type="PANTHER" id="PTHR20275">
    <property type="entry name" value="NAD KINASE"/>
    <property type="match status" value="1"/>
</dbReference>
<keyword evidence="5 9" id="KW-0067">ATP-binding</keyword>
<comment type="function">
    <text evidence="9">Involved in the regulation of the intracellular balance of NAD and NADP, and is a key enzyme in the biosynthesis of NADP. Catalyzes specifically the phosphorylation on 2'-hydroxyl of the adenosine moiety of NAD to yield NADP.</text>
</comment>
<feature type="binding site" evidence="9">
    <location>
        <begin position="129"/>
        <end position="130"/>
    </location>
    <ligand>
        <name>NAD(+)</name>
        <dbReference type="ChEBI" id="CHEBI:57540"/>
    </ligand>
</feature>
<evidence type="ECO:0000256" key="5">
    <source>
        <dbReference type="ARBA" id="ARBA00022840"/>
    </source>
</evidence>
<evidence type="ECO:0000256" key="9">
    <source>
        <dbReference type="HAMAP-Rule" id="MF_00361"/>
    </source>
</evidence>
<dbReference type="FunFam" id="2.60.200.30:FF:000007">
    <property type="entry name" value="NAD kinase"/>
    <property type="match status" value="1"/>
</dbReference>
<organism evidence="10 11">
    <name type="scientific">Arcanobacterium bovis</name>
    <dbReference type="NCBI Taxonomy" id="2529275"/>
    <lineage>
        <taxon>Bacteria</taxon>
        <taxon>Bacillati</taxon>
        <taxon>Actinomycetota</taxon>
        <taxon>Actinomycetes</taxon>
        <taxon>Actinomycetales</taxon>
        <taxon>Actinomycetaceae</taxon>
        <taxon>Arcanobacterium</taxon>
    </lineage>
</organism>
<dbReference type="HAMAP" id="MF_00361">
    <property type="entry name" value="NAD_kinase"/>
    <property type="match status" value="1"/>
</dbReference>
<evidence type="ECO:0000313" key="10">
    <source>
        <dbReference type="EMBL" id="TBW23018.1"/>
    </source>
</evidence>
<comment type="catalytic activity">
    <reaction evidence="8 9">
        <text>NAD(+) + ATP = ADP + NADP(+) + H(+)</text>
        <dbReference type="Rhea" id="RHEA:18629"/>
        <dbReference type="ChEBI" id="CHEBI:15378"/>
        <dbReference type="ChEBI" id="CHEBI:30616"/>
        <dbReference type="ChEBI" id="CHEBI:57540"/>
        <dbReference type="ChEBI" id="CHEBI:58349"/>
        <dbReference type="ChEBI" id="CHEBI:456216"/>
        <dbReference type="EC" id="2.7.1.23"/>
    </reaction>
</comment>
<keyword evidence="7 9" id="KW-0520">NAD</keyword>
<evidence type="ECO:0000256" key="6">
    <source>
        <dbReference type="ARBA" id="ARBA00022857"/>
    </source>
</evidence>
<dbReference type="NCBIfam" id="NF002892">
    <property type="entry name" value="PRK03372.1"/>
    <property type="match status" value="1"/>
</dbReference>
<dbReference type="Proteomes" id="UP000293036">
    <property type="component" value="Unassembled WGS sequence"/>
</dbReference>
<keyword evidence="6 9" id="KW-0521">NADP</keyword>
<dbReference type="InterPro" id="IPR017438">
    <property type="entry name" value="ATP-NAD_kinase_N"/>
</dbReference>
<dbReference type="Gene3D" id="2.60.200.30">
    <property type="entry name" value="Probable inorganic polyphosphate/atp-NAD kinase, domain 2"/>
    <property type="match status" value="1"/>
</dbReference>
<accession>A0A4Q9V360</accession>
<gene>
    <name evidence="9" type="primary">nadK</name>
    <name evidence="10" type="ORF">EZJ44_03780</name>
</gene>
<keyword evidence="1 9" id="KW-0963">Cytoplasm</keyword>
<comment type="cofactor">
    <cofactor evidence="9">
        <name>a divalent metal cation</name>
        <dbReference type="ChEBI" id="CHEBI:60240"/>
    </cofactor>
</comment>
<feature type="binding site" evidence="9">
    <location>
        <position position="159"/>
    </location>
    <ligand>
        <name>NAD(+)</name>
        <dbReference type="ChEBI" id="CHEBI:57540"/>
    </ligand>
</feature>
<name>A0A4Q9V360_9ACTO</name>
<dbReference type="GO" id="GO:0003951">
    <property type="term" value="F:NAD+ kinase activity"/>
    <property type="evidence" value="ECO:0007669"/>
    <property type="project" value="UniProtKB-UniRule"/>
</dbReference>
<dbReference type="Gene3D" id="3.40.50.10330">
    <property type="entry name" value="Probable inorganic polyphosphate/atp-NAD kinase, domain 1"/>
    <property type="match status" value="1"/>
</dbReference>
<evidence type="ECO:0000313" key="11">
    <source>
        <dbReference type="Proteomes" id="UP000293036"/>
    </source>
</evidence>
<evidence type="ECO:0000256" key="1">
    <source>
        <dbReference type="ARBA" id="ARBA00022490"/>
    </source>
</evidence>
<evidence type="ECO:0000256" key="2">
    <source>
        <dbReference type="ARBA" id="ARBA00022679"/>
    </source>
</evidence>
<dbReference type="InterPro" id="IPR002504">
    <property type="entry name" value="NADK"/>
</dbReference>
<comment type="similarity">
    <text evidence="9">Belongs to the NAD kinase family.</text>
</comment>
<dbReference type="SUPFAM" id="SSF111331">
    <property type="entry name" value="NAD kinase/diacylglycerol kinase-like"/>
    <property type="match status" value="1"/>
</dbReference>
<feature type="binding site" evidence="9">
    <location>
        <begin position="170"/>
        <end position="175"/>
    </location>
    <ligand>
        <name>NAD(+)</name>
        <dbReference type="ChEBI" id="CHEBI:57540"/>
    </ligand>
</feature>
<feature type="binding site" evidence="9">
    <location>
        <begin position="55"/>
        <end position="56"/>
    </location>
    <ligand>
        <name>NAD(+)</name>
        <dbReference type="ChEBI" id="CHEBI:57540"/>
    </ligand>
</feature>
<sequence>MKRQVALLKHASRADILESVRAFETEMTAAGFDVIDIDSGANFSHAELVVVFGGDGTILRAVEKTRECDIPVIGINYGHVGFLAEAEPDSLSDLVSAIAGRCWTVDQRMTIDVVVRRPDGTVERSWALNETSVEKDASSRMIETDLAVDGRGVSSFKADAVLMSTPTGSTAYNFSAGGPIVWPNVEAILLVPVAAHALFTRPMVVGPASELDVQIRADNALVWCDGRRCIEAPEGSVINVRRGAKPVRLARIHNTPFSGRLVAKFDLPVQGWRNRREDLP</sequence>
<feature type="binding site" evidence="9">
    <location>
        <position position="194"/>
    </location>
    <ligand>
        <name>NAD(+)</name>
        <dbReference type="ChEBI" id="CHEBI:57540"/>
    </ligand>
</feature>
<feature type="binding site" evidence="9">
    <location>
        <position position="60"/>
    </location>
    <ligand>
        <name>NAD(+)</name>
        <dbReference type="ChEBI" id="CHEBI:57540"/>
    </ligand>
</feature>
<keyword evidence="11" id="KW-1185">Reference proteome</keyword>
<protein>
    <recommendedName>
        <fullName evidence="9">NAD kinase</fullName>
        <ecNumber evidence="9">2.7.1.23</ecNumber>
    </recommendedName>
    <alternativeName>
        <fullName evidence="9">ATP-dependent NAD kinase</fullName>
    </alternativeName>
</protein>
<comment type="caution">
    <text evidence="9">Lacks conserved residue(s) required for the propagation of feature annotation.</text>
</comment>
<evidence type="ECO:0000256" key="4">
    <source>
        <dbReference type="ARBA" id="ARBA00022777"/>
    </source>
</evidence>
<dbReference type="GO" id="GO:0006741">
    <property type="term" value="P:NADP+ biosynthetic process"/>
    <property type="evidence" value="ECO:0007669"/>
    <property type="project" value="UniProtKB-UniRule"/>
</dbReference>
<feature type="binding site" evidence="9">
    <location>
        <position position="140"/>
    </location>
    <ligand>
        <name>NAD(+)</name>
        <dbReference type="ChEBI" id="CHEBI:57540"/>
    </ligand>
</feature>
<dbReference type="GO" id="GO:0005524">
    <property type="term" value="F:ATP binding"/>
    <property type="evidence" value="ECO:0007669"/>
    <property type="project" value="UniProtKB-KW"/>
</dbReference>
<dbReference type="Pfam" id="PF01513">
    <property type="entry name" value="NAD_kinase"/>
    <property type="match status" value="1"/>
</dbReference>
<keyword evidence="4 9" id="KW-0418">Kinase</keyword>
<keyword evidence="2 9" id="KW-0808">Transferase</keyword>
<dbReference type="AlphaFoldDB" id="A0A4Q9V360"/>
<dbReference type="RefSeq" id="WP_131280262.1">
    <property type="nucleotide sequence ID" value="NZ_JBHSLR010000009.1"/>
</dbReference>